<organism evidence="3 4">
    <name type="scientific">Brassica oleracea var. oleracea</name>
    <dbReference type="NCBI Taxonomy" id="109376"/>
    <lineage>
        <taxon>Eukaryota</taxon>
        <taxon>Viridiplantae</taxon>
        <taxon>Streptophyta</taxon>
        <taxon>Embryophyta</taxon>
        <taxon>Tracheophyta</taxon>
        <taxon>Spermatophyta</taxon>
        <taxon>Magnoliopsida</taxon>
        <taxon>eudicotyledons</taxon>
        <taxon>Gunneridae</taxon>
        <taxon>Pentapetalae</taxon>
        <taxon>rosids</taxon>
        <taxon>malvids</taxon>
        <taxon>Brassicales</taxon>
        <taxon>Brassicaceae</taxon>
        <taxon>Brassiceae</taxon>
        <taxon>Brassica</taxon>
    </lineage>
</organism>
<protein>
    <recommendedName>
        <fullName evidence="2">Myb-like domain-containing protein</fullName>
    </recommendedName>
</protein>
<feature type="region of interest" description="Disordered" evidence="1">
    <location>
        <begin position="200"/>
        <end position="257"/>
    </location>
</feature>
<dbReference type="InterPro" id="IPR001005">
    <property type="entry name" value="SANT/Myb"/>
</dbReference>
<dbReference type="PROSITE" id="PS50090">
    <property type="entry name" value="MYB_LIKE"/>
    <property type="match status" value="1"/>
</dbReference>
<evidence type="ECO:0000259" key="2">
    <source>
        <dbReference type="PROSITE" id="PS50090"/>
    </source>
</evidence>
<dbReference type="Pfam" id="PF04827">
    <property type="entry name" value="Plant_tran"/>
    <property type="match status" value="2"/>
</dbReference>
<dbReference type="eggNOG" id="ENOG502QR5Z">
    <property type="taxonomic scope" value="Eukaryota"/>
</dbReference>
<feature type="domain" description="Myb-like" evidence="2">
    <location>
        <begin position="64"/>
        <end position="135"/>
    </location>
</feature>
<reference evidence="3" key="2">
    <citation type="submission" date="2015-03" db="UniProtKB">
        <authorList>
            <consortium name="EnsemblPlants"/>
        </authorList>
    </citation>
    <scope>IDENTIFICATION</scope>
</reference>
<evidence type="ECO:0000313" key="3">
    <source>
        <dbReference type="EnsemblPlants" id="Bo8g049850.1"/>
    </source>
</evidence>
<dbReference type="Gramene" id="Bo8g049850.1">
    <property type="protein sequence ID" value="Bo8g049850.1"/>
    <property type="gene ID" value="Bo8g049850"/>
</dbReference>
<feature type="region of interest" description="Disordered" evidence="1">
    <location>
        <begin position="272"/>
        <end position="297"/>
    </location>
</feature>
<name>A0A0D3DML2_BRAOL</name>
<feature type="compositionally biased region" description="Polar residues" evidence="1">
    <location>
        <begin position="219"/>
        <end position="228"/>
    </location>
</feature>
<reference evidence="3 4" key="1">
    <citation type="journal article" date="2014" name="Genome Biol.">
        <title>Transcriptome and methylome profiling reveals relics of genome dominance in the mesopolyploid Brassica oleracea.</title>
        <authorList>
            <person name="Parkin I.A."/>
            <person name="Koh C."/>
            <person name="Tang H."/>
            <person name="Robinson S.J."/>
            <person name="Kagale S."/>
            <person name="Clarke W.E."/>
            <person name="Town C.D."/>
            <person name="Nixon J."/>
            <person name="Krishnakumar V."/>
            <person name="Bidwell S.L."/>
            <person name="Denoeud F."/>
            <person name="Belcram H."/>
            <person name="Links M.G."/>
            <person name="Just J."/>
            <person name="Clarke C."/>
            <person name="Bender T."/>
            <person name="Huebert T."/>
            <person name="Mason A.S."/>
            <person name="Pires J.C."/>
            <person name="Barker G."/>
            <person name="Moore J."/>
            <person name="Walley P.G."/>
            <person name="Manoli S."/>
            <person name="Batley J."/>
            <person name="Edwards D."/>
            <person name="Nelson M.N."/>
            <person name="Wang X."/>
            <person name="Paterson A.H."/>
            <person name="King G."/>
            <person name="Bancroft I."/>
            <person name="Chalhoub B."/>
            <person name="Sharpe A.G."/>
        </authorList>
    </citation>
    <scope>NUCLEOTIDE SEQUENCE</scope>
    <source>
        <strain evidence="3 4">cv. TO1000</strain>
    </source>
</reference>
<sequence length="624" mass="70782">MDSMNPYSMSSNFVDLLNSQQDSALPEPCPQGPYASFPPVVELSSTQPPIFSTETSSFCEESPRGCKERKKWSVSDDLVLINAWLNTSKDPVVGNEQKAGAFWSRIAAYYAASPKVERGQQREAIQCKQRWQKMNDLVCKFCGSYEAATRQKTSGQSESDVVKMAHQIFYNDHKIKFNLHHAWEELKNDQKWISVATAKLDGRQSSSAKKRRFEDVGQEASSQATTNGDHPAKRPVGVKATKGGGGKRPMGDQLSASEFQCGLSKRKTWRLKRERWGEQGNGDDHEKPRTSWKSGDGSDEMEVTKWNYVCLFVSHVMSRDALGRLSLSPLQKCTAVIRVLAYGFAADAVDEYLRLGETTTRSCVEHFVEGILDLFGDEYLRRLTPADLQRLLYIGEQRGFPGMIGSIDCMHWEWKNCLTAWKGQYSRGSGTLNDINVLDRSPVFDDIIKGQAPQVTFYVNGKEYNLAYYLTDGIYPKWTTFIQSIPIPQGPKATLFAQHQEAVRKDVERAFGVLQARFAIVKNPALFWDKAKIGRIMRACIVLHNMIVENEREGYTHFDVLEFQQGEDIGTSHVDLTYSTDIPSNIANMMSVRTRIRDRQMHQQLKADLVEHLWNKFGRDEDNN</sequence>
<dbReference type="InterPro" id="IPR006912">
    <property type="entry name" value="Harbinger_derived_prot"/>
</dbReference>
<dbReference type="STRING" id="109376.A0A0D3DML2"/>
<dbReference type="Proteomes" id="UP000032141">
    <property type="component" value="Chromosome C8"/>
</dbReference>
<feature type="compositionally biased region" description="Basic and acidic residues" evidence="1">
    <location>
        <begin position="274"/>
        <end position="289"/>
    </location>
</feature>
<evidence type="ECO:0000313" key="4">
    <source>
        <dbReference type="Proteomes" id="UP000032141"/>
    </source>
</evidence>
<proteinExistence type="predicted"/>
<keyword evidence="4" id="KW-1185">Reference proteome</keyword>
<evidence type="ECO:0000256" key="1">
    <source>
        <dbReference type="SAM" id="MobiDB-lite"/>
    </source>
</evidence>
<dbReference type="EnsemblPlants" id="Bo8g049850.1">
    <property type="protein sequence ID" value="Bo8g049850.1"/>
    <property type="gene ID" value="Bo8g049850"/>
</dbReference>
<dbReference type="PANTHER" id="PTHR47150">
    <property type="entry name" value="OS12G0169200 PROTEIN"/>
    <property type="match status" value="1"/>
</dbReference>
<dbReference type="HOGENOM" id="CLU_012390_5_4_1"/>
<accession>A0A0D3DML2</accession>
<dbReference type="AlphaFoldDB" id="A0A0D3DML2"/>
<dbReference type="PANTHER" id="PTHR47150:SF5">
    <property type="entry name" value="OS07G0546750 PROTEIN"/>
    <property type="match status" value="1"/>
</dbReference>